<dbReference type="Pfam" id="PF00566">
    <property type="entry name" value="RabGAP-TBC"/>
    <property type="match status" value="2"/>
</dbReference>
<feature type="compositionally biased region" description="Low complexity" evidence="1">
    <location>
        <begin position="756"/>
        <end position="771"/>
    </location>
</feature>
<feature type="region of interest" description="Disordered" evidence="1">
    <location>
        <begin position="1222"/>
        <end position="1241"/>
    </location>
</feature>
<feature type="compositionally biased region" description="Polar residues" evidence="1">
    <location>
        <begin position="519"/>
        <end position="529"/>
    </location>
</feature>
<dbReference type="InterPro" id="IPR000195">
    <property type="entry name" value="Rab-GAP-TBC_dom"/>
</dbReference>
<dbReference type="PANTHER" id="PTHR47219:SF20">
    <property type="entry name" value="TBC1 DOMAIN FAMILY MEMBER 2B"/>
    <property type="match status" value="1"/>
</dbReference>
<feature type="compositionally biased region" description="Low complexity" evidence="1">
    <location>
        <begin position="172"/>
        <end position="183"/>
    </location>
</feature>
<feature type="region of interest" description="Disordered" evidence="1">
    <location>
        <begin position="1073"/>
        <end position="1094"/>
    </location>
</feature>
<feature type="compositionally biased region" description="Basic and acidic residues" evidence="1">
    <location>
        <begin position="726"/>
        <end position="741"/>
    </location>
</feature>
<dbReference type="Gene3D" id="1.10.472.80">
    <property type="entry name" value="Ypt/Rab-GAP domain of gyp1p, domain 3"/>
    <property type="match status" value="1"/>
</dbReference>
<dbReference type="Gene3D" id="1.10.8.270">
    <property type="entry name" value="putative rabgap domain of human tbc1 domain family member 14 like domains"/>
    <property type="match status" value="1"/>
</dbReference>
<dbReference type="InterPro" id="IPR050302">
    <property type="entry name" value="Rab_GAP_TBC_domain"/>
</dbReference>
<proteinExistence type="predicted"/>
<feature type="compositionally biased region" description="Low complexity" evidence="1">
    <location>
        <begin position="547"/>
        <end position="556"/>
    </location>
</feature>
<feature type="compositionally biased region" description="Low complexity" evidence="1">
    <location>
        <begin position="79"/>
        <end position="105"/>
    </location>
</feature>
<dbReference type="GO" id="GO:0005096">
    <property type="term" value="F:GTPase activator activity"/>
    <property type="evidence" value="ECO:0007669"/>
    <property type="project" value="TreeGrafter"/>
</dbReference>
<feature type="compositionally biased region" description="Low complexity" evidence="1">
    <location>
        <begin position="467"/>
        <end position="484"/>
    </location>
</feature>
<dbReference type="SMART" id="SM00164">
    <property type="entry name" value="TBC"/>
    <property type="match status" value="1"/>
</dbReference>
<feature type="domain" description="Rab-GAP TBC" evidence="2">
    <location>
        <begin position="882"/>
        <end position="1134"/>
    </location>
</feature>
<name>A0AAN6MCR1_9PEZI</name>
<accession>A0AAN6MCR1</accession>
<feature type="compositionally biased region" description="Basic residues" evidence="1">
    <location>
        <begin position="124"/>
        <end position="134"/>
    </location>
</feature>
<gene>
    <name evidence="3" type="ORF">C8A05DRAFT_38018</name>
</gene>
<dbReference type="GO" id="GO:0031267">
    <property type="term" value="F:small GTPase binding"/>
    <property type="evidence" value="ECO:0007669"/>
    <property type="project" value="TreeGrafter"/>
</dbReference>
<feature type="compositionally biased region" description="Basic residues" evidence="1">
    <location>
        <begin position="161"/>
        <end position="171"/>
    </location>
</feature>
<evidence type="ECO:0000256" key="1">
    <source>
        <dbReference type="SAM" id="MobiDB-lite"/>
    </source>
</evidence>
<dbReference type="FunFam" id="1.10.472.80:FF:000050">
    <property type="entry name" value="GTPase activating protein (Gyp3)"/>
    <property type="match status" value="1"/>
</dbReference>
<feature type="compositionally biased region" description="Basic residues" evidence="1">
    <location>
        <begin position="197"/>
        <end position="224"/>
    </location>
</feature>
<feature type="compositionally biased region" description="Low complexity" evidence="1">
    <location>
        <begin position="242"/>
        <end position="258"/>
    </location>
</feature>
<dbReference type="AlphaFoldDB" id="A0AAN6MCR1"/>
<dbReference type="PROSITE" id="PS50086">
    <property type="entry name" value="TBC_RABGAP"/>
    <property type="match status" value="1"/>
</dbReference>
<comment type="caution">
    <text evidence="3">The sequence shown here is derived from an EMBL/GenBank/DDBJ whole genome shotgun (WGS) entry which is preliminary data.</text>
</comment>
<feature type="compositionally biased region" description="Gly residues" evidence="1">
    <location>
        <begin position="1074"/>
        <end position="1090"/>
    </location>
</feature>
<feature type="compositionally biased region" description="Pro residues" evidence="1">
    <location>
        <begin position="772"/>
        <end position="798"/>
    </location>
</feature>
<feature type="compositionally biased region" description="Basic and acidic residues" evidence="1">
    <location>
        <begin position="1"/>
        <end position="21"/>
    </location>
</feature>
<dbReference type="PANTHER" id="PTHR47219">
    <property type="entry name" value="RAB GTPASE-ACTIVATING PROTEIN 1-LIKE"/>
    <property type="match status" value="1"/>
</dbReference>
<evidence type="ECO:0000313" key="3">
    <source>
        <dbReference type="EMBL" id="KAK3898390.1"/>
    </source>
</evidence>
<evidence type="ECO:0000313" key="4">
    <source>
        <dbReference type="Proteomes" id="UP001303889"/>
    </source>
</evidence>
<feature type="region of interest" description="Disordered" evidence="1">
    <location>
        <begin position="673"/>
        <end position="818"/>
    </location>
</feature>
<evidence type="ECO:0000259" key="2">
    <source>
        <dbReference type="PROSITE" id="PS50086"/>
    </source>
</evidence>
<reference evidence="3" key="2">
    <citation type="submission" date="2023-05" db="EMBL/GenBank/DDBJ databases">
        <authorList>
            <consortium name="Lawrence Berkeley National Laboratory"/>
            <person name="Steindorff A."/>
            <person name="Hensen N."/>
            <person name="Bonometti L."/>
            <person name="Westerberg I."/>
            <person name="Brannstrom I.O."/>
            <person name="Guillou S."/>
            <person name="Cros-Aarteil S."/>
            <person name="Calhoun S."/>
            <person name="Haridas S."/>
            <person name="Kuo A."/>
            <person name="Mondo S."/>
            <person name="Pangilinan J."/>
            <person name="Riley R."/>
            <person name="Labutti K."/>
            <person name="Andreopoulos B."/>
            <person name="Lipzen A."/>
            <person name="Chen C."/>
            <person name="Yanf M."/>
            <person name="Daum C."/>
            <person name="Ng V."/>
            <person name="Clum A."/>
            <person name="Ohm R."/>
            <person name="Martin F."/>
            <person name="Silar P."/>
            <person name="Natvig D."/>
            <person name="Lalanne C."/>
            <person name="Gautier V."/>
            <person name="Ament-Velasquez S.L."/>
            <person name="Kruys A."/>
            <person name="Hutchinson M.I."/>
            <person name="Powell A.J."/>
            <person name="Barry K."/>
            <person name="Miller A.N."/>
            <person name="Grigoriev I.V."/>
            <person name="Debuchy R."/>
            <person name="Gladieux P."/>
            <person name="Thoren M.H."/>
            <person name="Johannesson H."/>
        </authorList>
    </citation>
    <scope>NUCLEOTIDE SEQUENCE</scope>
    <source>
        <strain evidence="3">CBS 103.79</strain>
    </source>
</reference>
<feature type="region of interest" description="Disordered" evidence="1">
    <location>
        <begin position="1"/>
        <end position="352"/>
    </location>
</feature>
<feature type="region of interest" description="Disordered" evidence="1">
    <location>
        <begin position="368"/>
        <end position="556"/>
    </location>
</feature>
<sequence>MAMLGHEYRFDDDGDGPREDAAGGGSSGGQQQQWQQRWQPQLVQYQPQQQQQQRHQQQQQQQQQHGHQQQQHYGHRQFQHPQSQSPSQSSSPSPSQSQSQHSSPSNVRQQRGGPGAAFAPPPRTHSRQQQHQHQHQPWSKHDDAGTADPADMPAMFEHPHNHQTPHGHPGHQGHQGPHGYPGHQTHHRQQYSPNPNHNHHQHHNSHNNHNHAHAHTPTPTHHHNPPPLSRPFRLQNHPPPSFSLRPSSSPRPVLNLRSDVNVNVPPALTSARSDSFYYGSRPPRASPSPTPTISHFQPPPHRTRAESTPPTTSRLAPRSAFPGLSSNPYIPESPESVTTSASSPPQPETHKFPLLSHQHDQLARLSPVSNLESPVSSRQSTPTEPNMPTMGVENFSRPRKPSVPSQQSDSALSWRMAAHRPHAAAAAAAADPPLQLDQPPTSNPQHQAAPPNFNPAPNPWPRNRRLSQSSSQSSSTYSSIPPRSSNDHLNAAPPRIDFPRHQNPTAGGPPVSFPRQPHSHYNTPYNAPQTHLREGPSWLATGDESRSGGSSFRSQFTTSTAHGTVFTASGTERNSILTKTSSITEQSIINGYARGSWRPSSVDDGVSLEDVMGMYERGFRDSDIDMDSIRRSMKFPDDDDLPDTEALEKESSRPDTSHSDASELRAKMLEAMNDPLPSPTAMQIPGSGVSTARQSRTRHSLLPSSLPTDVGLGLATEHMSRRNKNGRSDSMEKHDSAKMLDGDDNSDTFERDQVETPSPTSPTSPVRSPAPAAMPPSPRAVDPTPAPAPAPAPVPAPPTVSMFRLPQEPTEEPGSRDRYGFRKASANVTRQQYDAWDSTYSEYLVRRRRKWIAFLKDNSLMTDRPNRFPPRSAKTKRFIRKGIPPDWRGAAWFYYAGGPAILSKHHGLYEQLVQQAGLERNGPGRIPNQASEVKPLVIEDIEKDLYRTFPDNIRFKPPPPPGASPQLAAARPATEPEIISSLRRVLHAFALYNPRIGYCQSLNFLAGLLLLFVDTEEQAFWLLNIITRVYLPGTHEMSLEGSKVDLGVLMVALKDSLPTVWKQIGGDELEAGKRGGGWGKRGAKGHGGNPGSISDPNRLPAITLCMTAWFMSCFVGTLPIETVLRVWDVFFYEGSRTLFRISLALFKLGEREIKAVQDPMEMFGVVQSFPRRMVDCNTLMETCYRRRNGIGHLSQESVEEKRQERRDGIRKWKAEQEAAAAAADAAGAGGGDGPRPTTRHRFGAAALGLDLAADIDEVRRKANLFGRKKDREQVRAAEVA</sequence>
<protein>
    <recommendedName>
        <fullName evidence="2">Rab-GAP TBC domain-containing protein</fullName>
    </recommendedName>
</protein>
<keyword evidence="4" id="KW-1185">Reference proteome</keyword>
<dbReference type="InterPro" id="IPR035969">
    <property type="entry name" value="Rab-GAP_TBC_sf"/>
</dbReference>
<feature type="compositionally biased region" description="Low complexity" evidence="1">
    <location>
        <begin position="30"/>
        <end position="72"/>
    </location>
</feature>
<reference evidence="3" key="1">
    <citation type="journal article" date="2023" name="Mol. Phylogenet. Evol.">
        <title>Genome-scale phylogeny and comparative genomics of the fungal order Sordariales.</title>
        <authorList>
            <person name="Hensen N."/>
            <person name="Bonometti L."/>
            <person name="Westerberg I."/>
            <person name="Brannstrom I.O."/>
            <person name="Guillou S."/>
            <person name="Cros-Aarteil S."/>
            <person name="Calhoun S."/>
            <person name="Haridas S."/>
            <person name="Kuo A."/>
            <person name="Mondo S."/>
            <person name="Pangilinan J."/>
            <person name="Riley R."/>
            <person name="LaButti K."/>
            <person name="Andreopoulos B."/>
            <person name="Lipzen A."/>
            <person name="Chen C."/>
            <person name="Yan M."/>
            <person name="Daum C."/>
            <person name="Ng V."/>
            <person name="Clum A."/>
            <person name="Steindorff A."/>
            <person name="Ohm R.A."/>
            <person name="Martin F."/>
            <person name="Silar P."/>
            <person name="Natvig D.O."/>
            <person name="Lalanne C."/>
            <person name="Gautier V."/>
            <person name="Ament-Velasquez S.L."/>
            <person name="Kruys A."/>
            <person name="Hutchinson M.I."/>
            <person name="Powell A.J."/>
            <person name="Barry K."/>
            <person name="Miller A.N."/>
            <person name="Grigoriev I.V."/>
            <person name="Debuchy R."/>
            <person name="Gladieux P."/>
            <person name="Hiltunen Thoren M."/>
            <person name="Johannesson H."/>
        </authorList>
    </citation>
    <scope>NUCLEOTIDE SEQUENCE</scope>
    <source>
        <strain evidence="3">CBS 103.79</strain>
    </source>
</reference>
<dbReference type="Proteomes" id="UP001303889">
    <property type="component" value="Unassembled WGS sequence"/>
</dbReference>
<dbReference type="SUPFAM" id="SSF47923">
    <property type="entry name" value="Ypt/Rab-GAP domain of gyp1p"/>
    <property type="match status" value="2"/>
</dbReference>
<feature type="compositionally biased region" description="Low complexity" evidence="1">
    <location>
        <begin position="423"/>
        <end position="440"/>
    </location>
</feature>
<feature type="region of interest" description="Disordered" evidence="1">
    <location>
        <begin position="632"/>
        <end position="661"/>
    </location>
</feature>
<feature type="compositionally biased region" description="Polar residues" evidence="1">
    <location>
        <begin position="368"/>
        <end position="386"/>
    </location>
</feature>
<dbReference type="EMBL" id="MU855944">
    <property type="protein sequence ID" value="KAK3898390.1"/>
    <property type="molecule type" value="Genomic_DNA"/>
</dbReference>
<feature type="compositionally biased region" description="Basic and acidic residues" evidence="1">
    <location>
        <begin position="646"/>
        <end position="661"/>
    </location>
</feature>
<organism evidence="3 4">
    <name type="scientific">Staphylotrichum tortipilum</name>
    <dbReference type="NCBI Taxonomy" id="2831512"/>
    <lineage>
        <taxon>Eukaryota</taxon>
        <taxon>Fungi</taxon>
        <taxon>Dikarya</taxon>
        <taxon>Ascomycota</taxon>
        <taxon>Pezizomycotina</taxon>
        <taxon>Sordariomycetes</taxon>
        <taxon>Sordariomycetidae</taxon>
        <taxon>Sordariales</taxon>
        <taxon>Chaetomiaceae</taxon>
        <taxon>Staphylotrichum</taxon>
    </lineage>
</organism>